<reference evidence="3 4" key="1">
    <citation type="journal article" date="2014" name="Syst. Appl. Microbiol.">
        <title>Complete genomes of freshwater sulfur oxidizers Sulfuricella denitrificans skB26 and Sulfuritalea hydrogenivorans sk43H: genetic insights into the sulfur oxidation pathway of betaproteobacteria.</title>
        <authorList>
            <person name="Watanabe T."/>
            <person name="Kojima H."/>
            <person name="Fukui M."/>
        </authorList>
    </citation>
    <scope>NUCLEOTIDE SEQUENCE [LARGE SCALE GENOMIC DNA]</scope>
    <source>
        <strain evidence="3">DSM22779</strain>
    </source>
</reference>
<dbReference type="PROSITE" id="PS50994">
    <property type="entry name" value="INTEGRASE"/>
    <property type="match status" value="1"/>
</dbReference>
<dbReference type="Gene3D" id="3.30.420.10">
    <property type="entry name" value="Ribonuclease H-like superfamily/Ribonuclease H"/>
    <property type="match status" value="1"/>
</dbReference>
<evidence type="ECO:0000313" key="3">
    <source>
        <dbReference type="EMBL" id="BAO31032.1"/>
    </source>
</evidence>
<dbReference type="Pfam" id="PF13565">
    <property type="entry name" value="HTH_32"/>
    <property type="match status" value="1"/>
</dbReference>
<evidence type="ECO:0000259" key="1">
    <source>
        <dbReference type="PROSITE" id="PS50994"/>
    </source>
</evidence>
<dbReference type="GO" id="GO:0003676">
    <property type="term" value="F:nucleic acid binding"/>
    <property type="evidence" value="ECO:0007669"/>
    <property type="project" value="InterPro"/>
</dbReference>
<dbReference type="GO" id="GO:0015074">
    <property type="term" value="P:DNA integration"/>
    <property type="evidence" value="ECO:0007669"/>
    <property type="project" value="InterPro"/>
</dbReference>
<accession>W0SJ49</accession>
<dbReference type="HOGENOM" id="CLU_027402_15_3_4"/>
<evidence type="ECO:0000313" key="2">
    <source>
        <dbReference type="EMBL" id="BAO30992.1"/>
    </source>
</evidence>
<dbReference type="InterPro" id="IPR012337">
    <property type="entry name" value="RNaseH-like_sf"/>
</dbReference>
<gene>
    <name evidence="2" type="ORF">SUTH_03219</name>
    <name evidence="3" type="ORF">SUTH_03259</name>
</gene>
<dbReference type="PANTHER" id="PTHR35004">
    <property type="entry name" value="TRANSPOSASE RV3428C-RELATED"/>
    <property type="match status" value="1"/>
</dbReference>
<proteinExistence type="predicted"/>
<dbReference type="InterPro" id="IPR009057">
    <property type="entry name" value="Homeodomain-like_sf"/>
</dbReference>
<dbReference type="EMBL" id="AP012547">
    <property type="protein sequence ID" value="BAO30992.1"/>
    <property type="molecule type" value="Genomic_DNA"/>
</dbReference>
<keyword evidence="4" id="KW-1185">Reference proteome</keyword>
<feature type="domain" description="Integrase catalytic" evidence="1">
    <location>
        <begin position="140"/>
        <end position="307"/>
    </location>
</feature>
<dbReference type="STRING" id="1223802.SUTH_03219"/>
<dbReference type="KEGG" id="shd:SUTH_03219"/>
<dbReference type="EMBL" id="AP012547">
    <property type="protein sequence ID" value="BAO31032.1"/>
    <property type="molecule type" value="Genomic_DNA"/>
</dbReference>
<evidence type="ECO:0000313" key="4">
    <source>
        <dbReference type="Proteomes" id="UP000031637"/>
    </source>
</evidence>
<organism evidence="3 4">
    <name type="scientific">Sulfuritalea hydrogenivorans sk43H</name>
    <dbReference type="NCBI Taxonomy" id="1223802"/>
    <lineage>
        <taxon>Bacteria</taxon>
        <taxon>Pseudomonadati</taxon>
        <taxon>Pseudomonadota</taxon>
        <taxon>Betaproteobacteria</taxon>
        <taxon>Nitrosomonadales</taxon>
        <taxon>Sterolibacteriaceae</taxon>
        <taxon>Sulfuritalea</taxon>
    </lineage>
</organism>
<name>W0SJ49_9PROT</name>
<dbReference type="Proteomes" id="UP000031637">
    <property type="component" value="Chromosome"/>
</dbReference>
<dbReference type="KEGG" id="shd:SUTH_03259"/>
<dbReference type="RefSeq" id="WP_041100660.1">
    <property type="nucleotide sequence ID" value="NZ_AP012547.1"/>
</dbReference>
<dbReference type="OrthoDB" id="9816028at2"/>
<dbReference type="InterPro" id="IPR001584">
    <property type="entry name" value="Integrase_cat-core"/>
</dbReference>
<dbReference type="AlphaFoldDB" id="W0SJ49"/>
<dbReference type="SUPFAM" id="SSF46689">
    <property type="entry name" value="Homeodomain-like"/>
    <property type="match status" value="1"/>
</dbReference>
<dbReference type="InterPro" id="IPR036397">
    <property type="entry name" value="RNaseH_sf"/>
</dbReference>
<dbReference type="SUPFAM" id="SSF53098">
    <property type="entry name" value="Ribonuclease H-like"/>
    <property type="match status" value="1"/>
</dbReference>
<dbReference type="Pfam" id="PF13683">
    <property type="entry name" value="rve_3"/>
    <property type="match status" value="1"/>
</dbReference>
<dbReference type="PANTHER" id="PTHR35004:SF7">
    <property type="entry name" value="INTEGRASE PROTEIN"/>
    <property type="match status" value="1"/>
</dbReference>
<sequence>MPWKDVRPMDEKILFIADYLRETDCFSRLCERYGVSRKTGYKWVARYRQTGAEGLGEQSRRPRHAAGETPYAVQQAILELRHDRHGPPGPKKIQALLASRFDAALIPSKTTIYNILRRAGQIEPQRRVRRVKGVQHTLKSAAQPNELWSADYKGQFKTGDGRWCYPLTVMDHASRYLLVCQGLPGTRFTETRAFFEQAFRHYGLPERLRTDNGVPFASLGVGGLSQLSVWWIRLGILPERITPGRPQQNGRHERMHRTLKQTLSHPPAANLKAQQIQLDGFRTHYNDQRPHEGLAQQNPSTCYTPSLRSYPARLPEVEYPGYFERQRVSQNGLIYWRALRVYIGYLLAGEWVGMEPVADGLWDVYFGPVRIGGFDERETKGQRNDYLTLKM</sequence>
<protein>
    <submittedName>
        <fullName evidence="3">Integrase catalytic subunit</fullName>
    </submittedName>
</protein>